<keyword evidence="3" id="KW-1185">Reference proteome</keyword>
<evidence type="ECO:0000313" key="3">
    <source>
        <dbReference type="Proteomes" id="UP000245695"/>
    </source>
</evidence>
<dbReference type="PANTHER" id="PTHR30283:SF4">
    <property type="entry name" value="PEROXIDE STRESS RESISTANCE PROTEIN YAAA"/>
    <property type="match status" value="1"/>
</dbReference>
<comment type="similarity">
    <text evidence="1">Belongs to the UPF0246 family.</text>
</comment>
<sequence length="256" mass="30008">MITIISPTTTMNFDKNIRLNKQSIPIFKDDIDYLIKLLKSLKKEELSNLMNLSEDLTILNHNRHKNLSTKNNPKCESILAFDGEVFNCMKICEFTHEDFDFANGNIRILSGLYGILKPLDLIEPYRLEMKSKLVNNRGDDLYKFWKDKITQNIMNELSTHKNKILINLASSEYLKCIDLKSIKKDYTFIDINFKEYNSSKDTYQTKGLYAKRARGYMTSFIIRNKIDKISDLKKFNIDGYSFNENLSDDNKLVFTR</sequence>
<evidence type="ECO:0000313" key="2">
    <source>
        <dbReference type="EMBL" id="CEI72816.1"/>
    </source>
</evidence>
<protein>
    <recommendedName>
        <fullName evidence="1">UPF0246 protein FRIFI_1280</fullName>
    </recommendedName>
</protein>
<dbReference type="GO" id="GO:0033194">
    <property type="term" value="P:response to hydroperoxide"/>
    <property type="evidence" value="ECO:0007669"/>
    <property type="project" value="TreeGrafter"/>
</dbReference>
<dbReference type="HAMAP" id="MF_00652">
    <property type="entry name" value="UPF0246"/>
    <property type="match status" value="1"/>
</dbReference>
<evidence type="ECO:0000256" key="1">
    <source>
        <dbReference type="HAMAP-Rule" id="MF_00652"/>
    </source>
</evidence>
<dbReference type="PANTHER" id="PTHR30283">
    <property type="entry name" value="PEROXIDE STRESS RESPONSE PROTEIN YAAA"/>
    <property type="match status" value="1"/>
</dbReference>
<reference evidence="2 3" key="1">
    <citation type="submission" date="2014-09" db="EMBL/GenBank/DDBJ databases">
        <authorList>
            <person name="Hornung B.V."/>
        </authorList>
    </citation>
    <scope>NUCLEOTIDE SEQUENCE [LARGE SCALE GENOMIC DNA]</scope>
    <source>
        <strain evidence="2 3">FRIFI</strain>
    </source>
</reference>
<proteinExistence type="inferred from homology"/>
<dbReference type="Proteomes" id="UP000245695">
    <property type="component" value="Chromosome 1"/>
</dbReference>
<dbReference type="RefSeq" id="WP_166505371.1">
    <property type="nucleotide sequence ID" value="NZ_LN650648.1"/>
</dbReference>
<organism evidence="2 3">
    <name type="scientific">Romboutsia hominis</name>
    <dbReference type="NCBI Taxonomy" id="1507512"/>
    <lineage>
        <taxon>Bacteria</taxon>
        <taxon>Bacillati</taxon>
        <taxon>Bacillota</taxon>
        <taxon>Clostridia</taxon>
        <taxon>Peptostreptococcales</taxon>
        <taxon>Peptostreptococcaceae</taxon>
        <taxon>Romboutsia</taxon>
    </lineage>
</organism>
<dbReference type="InterPro" id="IPR005583">
    <property type="entry name" value="YaaA"/>
</dbReference>
<accession>A0A2P2BR43</accession>
<dbReference type="Pfam" id="PF03883">
    <property type="entry name" value="H2O2_YaaD"/>
    <property type="match status" value="1"/>
</dbReference>
<gene>
    <name evidence="2" type="ORF">FRIFI_1280</name>
</gene>
<dbReference type="EMBL" id="LN650648">
    <property type="protein sequence ID" value="CEI72816.1"/>
    <property type="molecule type" value="Genomic_DNA"/>
</dbReference>
<dbReference type="KEGG" id="rhom:FRIFI_1280"/>
<name>A0A2P2BR43_9FIRM</name>
<dbReference type="AlphaFoldDB" id="A0A2P2BR43"/>
<dbReference type="GO" id="GO:0005829">
    <property type="term" value="C:cytosol"/>
    <property type="evidence" value="ECO:0007669"/>
    <property type="project" value="TreeGrafter"/>
</dbReference>